<sequence>MAESPNPTTAPDELAAPLDLLLTSATRPFASRMMPDTTWARLGANLAQRPGAVAGRAATLTRELGSIAAGKSHRAPARTDKRFSDAAWQQNPLLHRVMQAYLAGAETAEGLLADAELDWRDQEKMQFVVDNLVEGLAPSNNPLISPLGWKALIDTGGLSALRGVKAFVRDMLSKPRVPSMVEPDAFVVGETVAITKGAVVLQTSMFELIQYTPQTAKVRTIPLLMVPPVINKFYIMDIAPGRSMIEYFLQQGQQVFAISWRNPQARHRDWGFDAYGGAIVEAMDAVQNIAGTDSVHLLASCSGGIIAAMTAAHLAHIGEGDRVAGLTLAVTVLDETRAGLAVAAMSDRAAQTAIRVSARKGYLDGRDMAEMFAWLRPTDLVWRYWVNNYVQGRKPAAFDVLFWNADTTRMAAALHRDMVLMGLRNALVTPGEVTMLGSPVDLATITSDAYVIGGVADHISPWQATYRSARLLGSKDNRYVLSTSGHIAALVNPPGNPKASFRTGPVDAEDPQQWLDAAQQFAGSWWPDYVSWLAERSGPEVDAPTTLGGQGLPPLGPAPGTYVKEK</sequence>
<dbReference type="AlphaFoldDB" id="A0A163ZT87"/>
<dbReference type="InterPro" id="IPR010941">
    <property type="entry name" value="PhaC_N"/>
</dbReference>
<protein>
    <submittedName>
        <fullName evidence="5">Poly(3-hydroxyalkanoate) polymerase</fullName>
    </submittedName>
</protein>
<evidence type="ECO:0000256" key="3">
    <source>
        <dbReference type="SAM" id="MobiDB-lite"/>
    </source>
</evidence>
<keyword evidence="6" id="KW-1185">Reference proteome</keyword>
<feature type="domain" description="Poly-beta-hydroxybutyrate polymerase N-terminal" evidence="4">
    <location>
        <begin position="80"/>
        <end position="247"/>
    </location>
</feature>
<dbReference type="InterPro" id="IPR029058">
    <property type="entry name" value="AB_hydrolase_fold"/>
</dbReference>
<keyword evidence="2" id="KW-0012">Acyltransferase</keyword>
<dbReference type="Pfam" id="PF07167">
    <property type="entry name" value="PhaC_N"/>
    <property type="match status" value="1"/>
</dbReference>
<evidence type="ECO:0000313" key="5">
    <source>
        <dbReference type="EMBL" id="KZS61809.1"/>
    </source>
</evidence>
<reference evidence="6" key="1">
    <citation type="submission" date="2016-04" db="EMBL/GenBank/DDBJ databases">
        <authorList>
            <person name="Strapagiel D."/>
            <person name="Borowka P."/>
            <person name="Marciniak B."/>
            <person name="Bakula Z."/>
            <person name="Van Ingen J."/>
            <person name="Safianowska A."/>
            <person name="Dziadek J."/>
            <person name="Jagielski T."/>
        </authorList>
    </citation>
    <scope>NUCLEOTIDE SEQUENCE [LARGE SCALE GENOMIC DNA]</scope>
    <source>
        <strain evidence="6">1010001458</strain>
    </source>
</reference>
<dbReference type="RefSeq" id="WP_075511071.1">
    <property type="nucleotide sequence ID" value="NZ_CP089224.1"/>
</dbReference>
<evidence type="ECO:0000259" key="4">
    <source>
        <dbReference type="Pfam" id="PF07167"/>
    </source>
</evidence>
<dbReference type="GO" id="GO:0042619">
    <property type="term" value="P:poly-hydroxybutyrate biosynthetic process"/>
    <property type="evidence" value="ECO:0007669"/>
    <property type="project" value="InterPro"/>
</dbReference>
<feature type="region of interest" description="Disordered" evidence="3">
    <location>
        <begin position="540"/>
        <end position="566"/>
    </location>
</feature>
<dbReference type="SUPFAM" id="SSF53474">
    <property type="entry name" value="alpha/beta-Hydrolases"/>
    <property type="match status" value="1"/>
</dbReference>
<keyword evidence="1" id="KW-0808">Transferase</keyword>
<evidence type="ECO:0000256" key="1">
    <source>
        <dbReference type="ARBA" id="ARBA00022679"/>
    </source>
</evidence>
<dbReference type="InterPro" id="IPR051321">
    <property type="entry name" value="PHA/PHB_synthase"/>
</dbReference>
<evidence type="ECO:0000256" key="2">
    <source>
        <dbReference type="ARBA" id="ARBA00023315"/>
    </source>
</evidence>
<organism evidence="5 6">
    <name type="scientific">Mycobacterium ostraviense</name>
    <dbReference type="NCBI Taxonomy" id="2738409"/>
    <lineage>
        <taxon>Bacteria</taxon>
        <taxon>Bacillati</taxon>
        <taxon>Actinomycetota</taxon>
        <taxon>Actinomycetes</taxon>
        <taxon>Mycobacteriales</taxon>
        <taxon>Mycobacteriaceae</taxon>
        <taxon>Mycobacterium</taxon>
    </lineage>
</organism>
<accession>A0A163ZT87</accession>
<evidence type="ECO:0000313" key="6">
    <source>
        <dbReference type="Proteomes" id="UP000077342"/>
    </source>
</evidence>
<dbReference type="EMBL" id="LWCI01000111">
    <property type="protein sequence ID" value="KZS61809.1"/>
    <property type="molecule type" value="Genomic_DNA"/>
</dbReference>
<proteinExistence type="predicted"/>
<name>A0A163ZT87_9MYCO</name>
<gene>
    <name evidence="5" type="ORF">A4G28_19890</name>
</gene>
<comment type="caution">
    <text evidence="5">The sequence shown here is derived from an EMBL/GenBank/DDBJ whole genome shotgun (WGS) entry which is preliminary data.</text>
</comment>
<dbReference type="Gene3D" id="3.40.50.1820">
    <property type="entry name" value="alpha/beta hydrolase"/>
    <property type="match status" value="1"/>
</dbReference>
<dbReference type="GO" id="GO:0016746">
    <property type="term" value="F:acyltransferase activity"/>
    <property type="evidence" value="ECO:0007669"/>
    <property type="project" value="UniProtKB-KW"/>
</dbReference>
<dbReference type="PANTHER" id="PTHR36837">
    <property type="entry name" value="POLY(3-HYDROXYALKANOATE) POLYMERASE SUBUNIT PHAC"/>
    <property type="match status" value="1"/>
</dbReference>
<dbReference type="Proteomes" id="UP000077342">
    <property type="component" value="Unassembled WGS sequence"/>
</dbReference>
<dbReference type="PANTHER" id="PTHR36837:SF5">
    <property type="entry name" value="POLY-3-HYDROXYBUTYRATE SYNTHASE"/>
    <property type="match status" value="1"/>
</dbReference>